<keyword evidence="1" id="KW-0732">Signal</keyword>
<accession>A0A5H5B7L2</accession>
<sequence>MCKTTCLYMLVLAAVTGMAGLSAHAAPVAAHAQVDVMPVVQISHDLRVTSLTTGHGYETGTALALGVVSSTVPFTSLNLKWDRSINPQASGDAREAYAVNPSTGRKIPVSFEVMSHDRMVDAGNDSVNVIFDDGSQLSSYSYSVILTHGEALFAGTYPVGVLADVTVA</sequence>
<gene>
    <name evidence="2" type="ORF">FPD99_19560</name>
</gene>
<organism evidence="2">
    <name type="scientific">Salmonella enterica subsp. enterica serovar Glostrup</name>
    <dbReference type="NCBI Taxonomy" id="1151180"/>
    <lineage>
        <taxon>Bacteria</taxon>
        <taxon>Pseudomonadati</taxon>
        <taxon>Pseudomonadota</taxon>
        <taxon>Gammaproteobacteria</taxon>
        <taxon>Enterobacterales</taxon>
        <taxon>Enterobacteriaceae</taxon>
        <taxon>Salmonella</taxon>
    </lineage>
</organism>
<feature type="signal peptide" evidence="1">
    <location>
        <begin position="1"/>
        <end position="25"/>
    </location>
</feature>
<dbReference type="EMBL" id="AAIQMM010000016">
    <property type="protein sequence ID" value="ECH0896159.1"/>
    <property type="molecule type" value="Genomic_DNA"/>
</dbReference>
<evidence type="ECO:0000256" key="1">
    <source>
        <dbReference type="SAM" id="SignalP"/>
    </source>
</evidence>
<proteinExistence type="predicted"/>
<protein>
    <recommendedName>
        <fullName evidence="3">Fimbrial protein</fullName>
    </recommendedName>
</protein>
<reference evidence="2" key="1">
    <citation type="submission" date="2019-07" db="EMBL/GenBank/DDBJ databases">
        <authorList>
            <person name="Ashton P.M."/>
            <person name="Dallman T."/>
            <person name="Nair S."/>
            <person name="De Pinna E."/>
            <person name="Peters T."/>
            <person name="Grant K."/>
        </authorList>
    </citation>
    <scope>NUCLEOTIDE SEQUENCE</scope>
    <source>
        <strain evidence="2">773673</strain>
    </source>
</reference>
<dbReference type="AlphaFoldDB" id="A0A5H5B7L2"/>
<feature type="chain" id="PRO_5030120729" description="Fimbrial protein" evidence="1">
    <location>
        <begin position="26"/>
        <end position="168"/>
    </location>
</feature>
<comment type="caution">
    <text evidence="2">The sequence shown here is derived from an EMBL/GenBank/DDBJ whole genome shotgun (WGS) entry which is preliminary data.</text>
</comment>
<evidence type="ECO:0000313" key="2">
    <source>
        <dbReference type="EMBL" id="ECH0896159.1"/>
    </source>
</evidence>
<evidence type="ECO:0008006" key="3">
    <source>
        <dbReference type="Google" id="ProtNLM"/>
    </source>
</evidence>
<name>A0A5H5B7L2_SALET</name>